<sequence>MQSSPTHAARGTTWYLGVVLCALLWLAGLSSVEALAFSRDSSDGAAAAVKLDATPPARQRLSLNKGWRFSRFTTSPDSLSYDTLKPWMLASSSKFTPSKAQPAAIPATTPAAINAKYAQATFDDSAWDAVNVPHDWAIKGPFNAPSVGGGMGRLPSNGVGWYRRNVTLSAADKGKSVFLDIDGAMSYAAVWLNGKLVGGWPYGYASFRLDLTPYVVAGGDNTLAIRLDNAVQNSRWYPGGGIYRNIWLVKVDPVHVGQYGTYITTPAVSNDSATANIVVEVENKGTASRQMDILTEVHAFDPSTRAAAKDVVATFPKATATVAAGSTASVNGSATITKPQLWGPPPDQKPNLYVAVTTVSANGTVIDTYETRFGVRTITYDGNTGLAVNGKHVRVQGTNNHHDQGSLGAAFHMRAAERQLDILQDVGCNALRTSHNPPAPELVDLADEKGFLVFDEIFDCWTGSKTTNDFHLIFSDWHEADLRAFVRRDRNHPSVIVWSYGNEIGEQTSASSRPMAQSLHDIIHAEDPTRPTTSSMNVAPAGGAFADVMDVESLNYQGEGLGTSTSSSFPSFHKAYPNKMIWTSESASALSTRGTYIFPVTSANSAAAGRGSGGDDTKMYVSAYELYAAGWGSSPDKVFAMQDEHPYVAGEFVWSGFDYLGEPTPYNNARSSYFGIIDLAGFRKDRFYLYQARWRPGLAMAHILPHWTWPDRAGQVTPVHVFSSGDEAELFVNGKSAGRLKRAEHTYRFRWDNVTYAAGDLRVVAYKDGKQWAVDAVKTVGAAAGLNLTADRTAIAGDGDDLSYLTAIVVDANGDVVPQANNAITFTVTGAGELVSTDNGDPTDMTAFPDATRKAFSGLALAIVRAKADAKAGQTVTVSASATGLTGAQVTLTLA</sequence>
<dbReference type="Pfam" id="PF22666">
    <property type="entry name" value="Glyco_hydro_2_N2"/>
    <property type="match status" value="1"/>
</dbReference>
<dbReference type="EMBL" id="CAWUHB010000016">
    <property type="protein sequence ID" value="CAK7218892.1"/>
    <property type="molecule type" value="Genomic_DNA"/>
</dbReference>
<evidence type="ECO:0000259" key="5">
    <source>
        <dbReference type="Pfam" id="PF00703"/>
    </source>
</evidence>
<dbReference type="PANTHER" id="PTHR42732">
    <property type="entry name" value="BETA-GALACTOSIDASE"/>
    <property type="match status" value="1"/>
</dbReference>
<dbReference type="Pfam" id="PF02836">
    <property type="entry name" value="Glyco_hydro_2_C"/>
    <property type="match status" value="1"/>
</dbReference>
<dbReference type="Gene3D" id="2.60.40.10">
    <property type="entry name" value="Immunoglobulins"/>
    <property type="match status" value="3"/>
</dbReference>
<dbReference type="Gene3D" id="2.60.120.260">
    <property type="entry name" value="Galactose-binding domain-like"/>
    <property type="match status" value="1"/>
</dbReference>
<proteinExistence type="inferred from homology"/>
<keyword evidence="2" id="KW-0378">Hydrolase</keyword>
<keyword evidence="4" id="KW-0732">Signal</keyword>
<dbReference type="Pfam" id="PF18565">
    <property type="entry name" value="Glyco_hydro2_C5"/>
    <property type="match status" value="1"/>
</dbReference>
<dbReference type="PROSITE" id="PS00608">
    <property type="entry name" value="GLYCOSYL_HYDROL_F2_2"/>
    <property type="match status" value="1"/>
</dbReference>
<organism evidence="10 11">
    <name type="scientific">Sporothrix curviconia</name>
    <dbReference type="NCBI Taxonomy" id="1260050"/>
    <lineage>
        <taxon>Eukaryota</taxon>
        <taxon>Fungi</taxon>
        <taxon>Dikarya</taxon>
        <taxon>Ascomycota</taxon>
        <taxon>Pezizomycotina</taxon>
        <taxon>Sordariomycetes</taxon>
        <taxon>Sordariomycetidae</taxon>
        <taxon>Ophiostomatales</taxon>
        <taxon>Ophiostomataceae</taxon>
        <taxon>Sporothrix</taxon>
    </lineage>
</organism>
<evidence type="ECO:0000313" key="10">
    <source>
        <dbReference type="EMBL" id="CAK7218892.1"/>
    </source>
</evidence>
<feature type="domain" description="Glycoside hydrolase family 2 catalytic" evidence="6">
    <location>
        <begin position="386"/>
        <end position="667"/>
    </location>
</feature>
<dbReference type="InterPro" id="IPR006102">
    <property type="entry name" value="Ig-like_GH2"/>
</dbReference>
<dbReference type="PRINTS" id="PR00132">
    <property type="entry name" value="GLHYDRLASE2"/>
</dbReference>
<comment type="caution">
    <text evidence="10">The sequence shown here is derived from an EMBL/GenBank/DDBJ whole genome shotgun (WGS) entry which is preliminary data.</text>
</comment>
<feature type="domain" description="Glycoside hydrolase family 2 immunoglobulin-like beta-sandwich" evidence="5">
    <location>
        <begin position="263"/>
        <end position="376"/>
    </location>
</feature>
<feature type="chain" id="PRO_5045588062" description="Beta-galactosidase" evidence="4">
    <location>
        <begin position="35"/>
        <end position="895"/>
    </location>
</feature>
<feature type="domain" description="Glycoside hydrolase family 2" evidence="8">
    <location>
        <begin position="786"/>
        <end position="891"/>
    </location>
</feature>
<evidence type="ECO:0000259" key="8">
    <source>
        <dbReference type="Pfam" id="PF18565"/>
    </source>
</evidence>
<evidence type="ECO:0008006" key="12">
    <source>
        <dbReference type="Google" id="ProtNLM"/>
    </source>
</evidence>
<evidence type="ECO:0000259" key="9">
    <source>
        <dbReference type="Pfam" id="PF22666"/>
    </source>
</evidence>
<evidence type="ECO:0000256" key="2">
    <source>
        <dbReference type="ARBA" id="ARBA00022801"/>
    </source>
</evidence>
<dbReference type="InterPro" id="IPR006103">
    <property type="entry name" value="Glyco_hydro_2_cat"/>
</dbReference>
<protein>
    <recommendedName>
        <fullName evidence="12">Beta-galactosidase</fullName>
    </recommendedName>
</protein>
<dbReference type="InterPro" id="IPR023232">
    <property type="entry name" value="Glyco_hydro_2_AS"/>
</dbReference>
<dbReference type="PANTHER" id="PTHR42732:SF1">
    <property type="entry name" value="BETA-MANNOSIDASE"/>
    <property type="match status" value="1"/>
</dbReference>
<dbReference type="InterPro" id="IPR017853">
    <property type="entry name" value="GH"/>
</dbReference>
<evidence type="ECO:0000259" key="6">
    <source>
        <dbReference type="Pfam" id="PF02836"/>
    </source>
</evidence>
<dbReference type="InterPro" id="IPR036156">
    <property type="entry name" value="Beta-gal/glucu_dom_sf"/>
</dbReference>
<dbReference type="InterPro" id="IPR032311">
    <property type="entry name" value="DUF4982"/>
</dbReference>
<dbReference type="InterPro" id="IPR040605">
    <property type="entry name" value="Glyco_hydro2_dom5"/>
</dbReference>
<accession>A0ABP0BGY7</accession>
<dbReference type="InterPro" id="IPR013783">
    <property type="entry name" value="Ig-like_fold"/>
</dbReference>
<dbReference type="Pfam" id="PF16355">
    <property type="entry name" value="DUF4982"/>
    <property type="match status" value="1"/>
</dbReference>
<feature type="domain" description="Beta-mannosidase-like galactose-binding" evidence="9">
    <location>
        <begin position="161"/>
        <end position="234"/>
    </location>
</feature>
<dbReference type="InterPro" id="IPR048229">
    <property type="entry name" value="GalB-like"/>
</dbReference>
<evidence type="ECO:0000259" key="7">
    <source>
        <dbReference type="Pfam" id="PF16355"/>
    </source>
</evidence>
<keyword evidence="3" id="KW-0326">Glycosidase</keyword>
<dbReference type="InterPro" id="IPR006101">
    <property type="entry name" value="Glyco_hydro_2"/>
</dbReference>
<feature type="domain" description="DUF4982" evidence="7">
    <location>
        <begin position="714"/>
        <end position="773"/>
    </location>
</feature>
<dbReference type="SUPFAM" id="SSF49785">
    <property type="entry name" value="Galactose-binding domain-like"/>
    <property type="match status" value="1"/>
</dbReference>
<dbReference type="SUPFAM" id="SSF51445">
    <property type="entry name" value="(Trans)glycosidases"/>
    <property type="match status" value="1"/>
</dbReference>
<reference evidence="10 11" key="1">
    <citation type="submission" date="2024-01" db="EMBL/GenBank/DDBJ databases">
        <authorList>
            <person name="Allen C."/>
            <person name="Tagirdzhanova G."/>
        </authorList>
    </citation>
    <scope>NUCLEOTIDE SEQUENCE [LARGE SCALE GENOMIC DNA]</scope>
</reference>
<feature type="signal peptide" evidence="4">
    <location>
        <begin position="1"/>
        <end position="34"/>
    </location>
</feature>
<dbReference type="InterPro" id="IPR008979">
    <property type="entry name" value="Galactose-bd-like_sf"/>
</dbReference>
<evidence type="ECO:0000313" key="11">
    <source>
        <dbReference type="Proteomes" id="UP001642405"/>
    </source>
</evidence>
<dbReference type="InterPro" id="IPR051913">
    <property type="entry name" value="GH2_Domain-Containing"/>
</dbReference>
<evidence type="ECO:0000256" key="1">
    <source>
        <dbReference type="ARBA" id="ARBA00007401"/>
    </source>
</evidence>
<evidence type="ECO:0000256" key="3">
    <source>
        <dbReference type="ARBA" id="ARBA00023295"/>
    </source>
</evidence>
<dbReference type="NCBIfam" id="NF041463">
    <property type="entry name" value="GalB"/>
    <property type="match status" value="1"/>
</dbReference>
<comment type="similarity">
    <text evidence="1">Belongs to the glycosyl hydrolase 2 family.</text>
</comment>
<dbReference type="InterPro" id="IPR054593">
    <property type="entry name" value="Beta-mannosidase-like_N2"/>
</dbReference>
<dbReference type="Pfam" id="PF00703">
    <property type="entry name" value="Glyco_hydro_2"/>
    <property type="match status" value="1"/>
</dbReference>
<dbReference type="Proteomes" id="UP001642405">
    <property type="component" value="Unassembled WGS sequence"/>
</dbReference>
<dbReference type="Gene3D" id="3.20.20.80">
    <property type="entry name" value="Glycosidases"/>
    <property type="match status" value="1"/>
</dbReference>
<gene>
    <name evidence="10" type="ORF">SCUCBS95973_003637</name>
</gene>
<name>A0ABP0BGY7_9PEZI</name>
<keyword evidence="11" id="KW-1185">Reference proteome</keyword>
<dbReference type="SUPFAM" id="SSF49303">
    <property type="entry name" value="beta-Galactosidase/glucuronidase domain"/>
    <property type="match status" value="1"/>
</dbReference>
<evidence type="ECO:0000256" key="4">
    <source>
        <dbReference type="SAM" id="SignalP"/>
    </source>
</evidence>